<gene>
    <name evidence="2" type="ORF">LCGC14_2888530</name>
</gene>
<feature type="transmembrane region" description="Helical" evidence="1">
    <location>
        <begin position="12"/>
        <end position="32"/>
    </location>
</feature>
<accession>A0A0F9A5X8</accession>
<comment type="caution">
    <text evidence="2">The sequence shown here is derived from an EMBL/GenBank/DDBJ whole genome shotgun (WGS) entry which is preliminary data.</text>
</comment>
<name>A0A0F9A5X8_9ZZZZ</name>
<sequence length="92" mass="10433">MLDVEEIIKKIVVITFITSFLALFIYFAIFPIKISSSIDSTEKTVIGIDPIAFEIAKNWNNLNLGQTVIEIDSCNVATRIDDFTWQVTMKNC</sequence>
<protein>
    <submittedName>
        <fullName evidence="2">Uncharacterized protein</fullName>
    </submittedName>
</protein>
<dbReference type="EMBL" id="LAZR01056544">
    <property type="protein sequence ID" value="KKK73964.1"/>
    <property type="molecule type" value="Genomic_DNA"/>
</dbReference>
<keyword evidence="1" id="KW-1133">Transmembrane helix</keyword>
<evidence type="ECO:0000256" key="1">
    <source>
        <dbReference type="SAM" id="Phobius"/>
    </source>
</evidence>
<dbReference type="AlphaFoldDB" id="A0A0F9A5X8"/>
<reference evidence="2" key="1">
    <citation type="journal article" date="2015" name="Nature">
        <title>Complex archaea that bridge the gap between prokaryotes and eukaryotes.</title>
        <authorList>
            <person name="Spang A."/>
            <person name="Saw J.H."/>
            <person name="Jorgensen S.L."/>
            <person name="Zaremba-Niedzwiedzka K."/>
            <person name="Martijn J."/>
            <person name="Lind A.E."/>
            <person name="van Eijk R."/>
            <person name="Schleper C."/>
            <person name="Guy L."/>
            <person name="Ettema T.J."/>
        </authorList>
    </citation>
    <scope>NUCLEOTIDE SEQUENCE</scope>
</reference>
<organism evidence="2">
    <name type="scientific">marine sediment metagenome</name>
    <dbReference type="NCBI Taxonomy" id="412755"/>
    <lineage>
        <taxon>unclassified sequences</taxon>
        <taxon>metagenomes</taxon>
        <taxon>ecological metagenomes</taxon>
    </lineage>
</organism>
<evidence type="ECO:0000313" key="2">
    <source>
        <dbReference type="EMBL" id="KKK73964.1"/>
    </source>
</evidence>
<proteinExistence type="predicted"/>
<keyword evidence="1" id="KW-0472">Membrane</keyword>
<keyword evidence="1" id="KW-0812">Transmembrane</keyword>